<sequence>MNRLHMHTCQPMWTKEVVGHITTGRRITGTDGSPVLSPCPLDHNLGYATVFGFLVSRTGATTNRHPLCRVRVTRPLPLPRQSTHRSRDWRTEPSCLHSVLLLPIQAQLESRRSGLSWTASSAVVWRNSKLTCLVIATGCTALTMQEAEVTL</sequence>
<accession>A0A317XQB6</accession>
<reference evidence="1 2" key="1">
    <citation type="journal article" date="2018" name="Mol. Biol. Evol.">
        <title>Broad Genomic Sampling Reveals a Smut Pathogenic Ancestry of the Fungal Clade Ustilaginomycotina.</title>
        <authorList>
            <person name="Kijpornyongpan T."/>
            <person name="Mondo S.J."/>
            <person name="Barry K."/>
            <person name="Sandor L."/>
            <person name="Lee J."/>
            <person name="Lipzen A."/>
            <person name="Pangilinan J."/>
            <person name="LaButti K."/>
            <person name="Hainaut M."/>
            <person name="Henrissat B."/>
            <person name="Grigoriev I.V."/>
            <person name="Spatafora J.W."/>
            <person name="Aime M.C."/>
        </authorList>
    </citation>
    <scope>NUCLEOTIDE SEQUENCE [LARGE SCALE GENOMIC DNA]</scope>
    <source>
        <strain evidence="1 2">MCA 3645</strain>
    </source>
</reference>
<dbReference type="Proteomes" id="UP000246740">
    <property type="component" value="Unassembled WGS sequence"/>
</dbReference>
<dbReference type="InParanoid" id="A0A317XQB6"/>
<name>A0A317XQB6_9BASI</name>
<evidence type="ECO:0000313" key="2">
    <source>
        <dbReference type="Proteomes" id="UP000246740"/>
    </source>
</evidence>
<dbReference type="EMBL" id="KZ819193">
    <property type="protein sequence ID" value="PWY99992.1"/>
    <property type="molecule type" value="Genomic_DNA"/>
</dbReference>
<evidence type="ECO:0000313" key="1">
    <source>
        <dbReference type="EMBL" id="PWY99992.1"/>
    </source>
</evidence>
<dbReference type="AlphaFoldDB" id="A0A317XQB6"/>
<proteinExistence type="predicted"/>
<protein>
    <submittedName>
        <fullName evidence="1">Uncharacterized protein</fullName>
    </submittedName>
</protein>
<keyword evidence="2" id="KW-1185">Reference proteome</keyword>
<organism evidence="1 2">
    <name type="scientific">Testicularia cyperi</name>
    <dbReference type="NCBI Taxonomy" id="1882483"/>
    <lineage>
        <taxon>Eukaryota</taxon>
        <taxon>Fungi</taxon>
        <taxon>Dikarya</taxon>
        <taxon>Basidiomycota</taxon>
        <taxon>Ustilaginomycotina</taxon>
        <taxon>Ustilaginomycetes</taxon>
        <taxon>Ustilaginales</taxon>
        <taxon>Anthracoideaceae</taxon>
        <taxon>Testicularia</taxon>
    </lineage>
</organism>
<gene>
    <name evidence="1" type="ORF">BCV70DRAFT_206299</name>
</gene>